<dbReference type="Proteomes" id="UP000695007">
    <property type="component" value="Unplaced"/>
</dbReference>
<dbReference type="InterPro" id="IPR034646">
    <property type="entry name" value="ADCK3_dom"/>
</dbReference>
<reference evidence="8" key="1">
    <citation type="submission" date="2025-08" db="UniProtKB">
        <authorList>
            <consortium name="RefSeq"/>
        </authorList>
    </citation>
    <scope>IDENTIFICATION</scope>
</reference>
<comment type="pathway">
    <text evidence="1">Cofactor biosynthesis; ubiquinone biosynthesis.</text>
</comment>
<dbReference type="InterPro" id="IPR051409">
    <property type="entry name" value="Atypical_kinase_ADCK"/>
</dbReference>
<evidence type="ECO:0000256" key="2">
    <source>
        <dbReference type="ARBA" id="ARBA00009670"/>
    </source>
</evidence>
<dbReference type="Pfam" id="PF03109">
    <property type="entry name" value="ABC1"/>
    <property type="match status" value="1"/>
</dbReference>
<dbReference type="SUPFAM" id="SSF56112">
    <property type="entry name" value="Protein kinase-like (PK-like)"/>
    <property type="match status" value="1"/>
</dbReference>
<dbReference type="AlphaFoldDB" id="A0AAJ6YF49"/>
<dbReference type="GeneID" id="105361424"/>
<keyword evidence="7" id="KW-1185">Reference proteome</keyword>
<evidence type="ECO:0000256" key="1">
    <source>
        <dbReference type="ARBA" id="ARBA00004749"/>
    </source>
</evidence>
<comment type="similarity">
    <text evidence="2">Belongs to the protein kinase superfamily. ADCK protein kinase family.</text>
</comment>
<keyword evidence="8" id="KW-0418">Kinase</keyword>
<accession>A0AAJ6YF49</accession>
<dbReference type="KEGG" id="csol:105361424"/>
<dbReference type="InterPro" id="IPR004147">
    <property type="entry name" value="ABC1_dom"/>
</dbReference>
<dbReference type="GO" id="GO:0016301">
    <property type="term" value="F:kinase activity"/>
    <property type="evidence" value="ECO:0007669"/>
    <property type="project" value="UniProtKB-KW"/>
</dbReference>
<dbReference type="RefSeq" id="XP_011496900.1">
    <property type="nucleotide sequence ID" value="XM_011498598.1"/>
</dbReference>
<keyword evidence="3" id="KW-0808">Transferase</keyword>
<dbReference type="CDD" id="cd13970">
    <property type="entry name" value="ABC1_ADCK3"/>
    <property type="match status" value="1"/>
</dbReference>
<dbReference type="PANTHER" id="PTHR43851">
    <property type="match status" value="1"/>
</dbReference>
<gene>
    <name evidence="8" type="primary">LOC105361424</name>
</gene>
<dbReference type="GO" id="GO:0006744">
    <property type="term" value="P:ubiquinone biosynthetic process"/>
    <property type="evidence" value="ECO:0007669"/>
    <property type="project" value="TreeGrafter"/>
</dbReference>
<dbReference type="InterPro" id="IPR011009">
    <property type="entry name" value="Kinase-like_dom_sf"/>
</dbReference>
<evidence type="ECO:0000256" key="4">
    <source>
        <dbReference type="ARBA" id="ARBA00022741"/>
    </source>
</evidence>
<keyword evidence="4" id="KW-0547">Nucleotide-binding</keyword>
<feature type="domain" description="ABC1 atypical kinase-like" evidence="6">
    <location>
        <begin position="355"/>
        <end position="593"/>
    </location>
</feature>
<evidence type="ECO:0000256" key="5">
    <source>
        <dbReference type="ARBA" id="ARBA00022840"/>
    </source>
</evidence>
<protein>
    <submittedName>
        <fullName evidence="8">AarF domain-containing protein kinase 4</fullName>
    </submittedName>
</protein>
<dbReference type="GO" id="GO:0005524">
    <property type="term" value="F:ATP binding"/>
    <property type="evidence" value="ECO:0007669"/>
    <property type="project" value="UniProtKB-KW"/>
</dbReference>
<keyword evidence="5" id="KW-0067">ATP-binding</keyword>
<evidence type="ECO:0000259" key="6">
    <source>
        <dbReference type="Pfam" id="PF03109"/>
    </source>
</evidence>
<evidence type="ECO:0000313" key="7">
    <source>
        <dbReference type="Proteomes" id="UP000695007"/>
    </source>
</evidence>
<name>A0AAJ6YF49_9HYME</name>
<dbReference type="CTD" id="32239"/>
<evidence type="ECO:0000313" key="8">
    <source>
        <dbReference type="RefSeq" id="XP_011496900.1"/>
    </source>
</evidence>
<proteinExistence type="inferred from homology"/>
<sequence>MRMSNRKISDTIAIVRGMRIIFDAVLREHGKNFPILKLDNVKTFTDERFKGLEKLLINIDESKLPEKLKKDLEEFTDKIYVIEKSFSQYTKIRIEEILNLKDISNIFKDDVSDKKKKLHVYNPSKDPMEILTNGVKTNIKHVQNMSKSIQNTNNANVNNSNKYNELPIKYSSVKEKIETIGTAHTEIPKIKLSEKDEKLLRKLELEHEEKIKKQEVLKINNVYSKQIENITDINNINSKQIPCPDANSKPKYMLSKDAKAIKVPSTRLERMVSFGTLGIGLGIGTLAEYTRRTLGIKRQTIDKTLDNVFLTKTNAERIVSTLCKVRGAALKIGQILSIQDNTIIGPELQNAFERVRQSADFMPTWQVHKVLCGQLGQNWREKLETFDEKPFAAASIGQVHHATLHDGRSVAIKIQYPGVAAGIQSDIENLIGLMKVWNMFPDGMFIDNIVEVAKKELAWEVDYIREAECTRFYRRLVEPYPQYYVPEVINDLCTSQIFTSELIEGTPIDKCVNLDIKTREYICKLIMHLCLKELFVFRYMQTDPNWSNFFFNPKTKQLILLDFGACRNYEKKFMDKYIEVINSASEGDRQKVLILSKEMGFLTGYESRVMEEAHINTVMILGQVFDKNHEFFDFGGQNITKKIQKLVPTIVYHRLCPPPEEIYSLHRKLSGVFLLCAKLKVKINCRDMFQEVYKNYKFG</sequence>
<evidence type="ECO:0000256" key="3">
    <source>
        <dbReference type="ARBA" id="ARBA00022679"/>
    </source>
</evidence>
<organism evidence="7 8">
    <name type="scientific">Ceratosolen solmsi marchali</name>
    <dbReference type="NCBI Taxonomy" id="326594"/>
    <lineage>
        <taxon>Eukaryota</taxon>
        <taxon>Metazoa</taxon>
        <taxon>Ecdysozoa</taxon>
        <taxon>Arthropoda</taxon>
        <taxon>Hexapoda</taxon>
        <taxon>Insecta</taxon>
        <taxon>Pterygota</taxon>
        <taxon>Neoptera</taxon>
        <taxon>Endopterygota</taxon>
        <taxon>Hymenoptera</taxon>
        <taxon>Apocrita</taxon>
        <taxon>Proctotrupomorpha</taxon>
        <taxon>Chalcidoidea</taxon>
        <taxon>Agaonidae</taxon>
        <taxon>Agaoninae</taxon>
        <taxon>Ceratosolen</taxon>
    </lineage>
</organism>
<dbReference type="PANTHER" id="PTHR43851:SF3">
    <property type="entry name" value="COENZYME Q8"/>
    <property type="match status" value="1"/>
</dbReference>